<evidence type="ECO:0000313" key="2">
    <source>
        <dbReference type="EMBL" id="KAL2849252.1"/>
    </source>
</evidence>
<feature type="compositionally biased region" description="Gly residues" evidence="1">
    <location>
        <begin position="114"/>
        <end position="129"/>
    </location>
</feature>
<feature type="region of interest" description="Disordered" evidence="1">
    <location>
        <begin position="106"/>
        <end position="167"/>
    </location>
</feature>
<gene>
    <name evidence="2" type="ORF">BJY01DRAFT_210996</name>
</gene>
<dbReference type="EMBL" id="JBFXLU010000044">
    <property type="protein sequence ID" value="KAL2849252.1"/>
    <property type="molecule type" value="Genomic_DNA"/>
</dbReference>
<feature type="compositionally biased region" description="Low complexity" evidence="1">
    <location>
        <begin position="130"/>
        <end position="155"/>
    </location>
</feature>
<proteinExistence type="predicted"/>
<keyword evidence="3" id="KW-1185">Reference proteome</keyword>
<reference evidence="2 3" key="1">
    <citation type="submission" date="2024-07" db="EMBL/GenBank/DDBJ databases">
        <title>Section-level genome sequencing and comparative genomics of Aspergillus sections Usti and Cavernicolus.</title>
        <authorList>
            <consortium name="Lawrence Berkeley National Laboratory"/>
            <person name="Nybo J.L."/>
            <person name="Vesth T.C."/>
            <person name="Theobald S."/>
            <person name="Frisvad J.C."/>
            <person name="Larsen T.O."/>
            <person name="Kjaerboelling I."/>
            <person name="Rothschild-Mancinelli K."/>
            <person name="Lyhne E.K."/>
            <person name="Kogle M.E."/>
            <person name="Barry K."/>
            <person name="Clum A."/>
            <person name="Na H."/>
            <person name="Ledsgaard L."/>
            <person name="Lin J."/>
            <person name="Lipzen A."/>
            <person name="Kuo A."/>
            <person name="Riley R."/>
            <person name="Mondo S."/>
            <person name="Labutti K."/>
            <person name="Haridas S."/>
            <person name="Pangalinan J."/>
            <person name="Salamov A.A."/>
            <person name="Simmons B.A."/>
            <person name="Magnuson J.K."/>
            <person name="Chen J."/>
            <person name="Drula E."/>
            <person name="Henrissat B."/>
            <person name="Wiebenga A."/>
            <person name="Lubbers R.J."/>
            <person name="Gomes A.C."/>
            <person name="Makela M.R."/>
            <person name="Stajich J."/>
            <person name="Grigoriev I.V."/>
            <person name="Mortensen U.H."/>
            <person name="De Vries R.P."/>
            <person name="Baker S.E."/>
            <person name="Andersen M.R."/>
        </authorList>
    </citation>
    <scope>NUCLEOTIDE SEQUENCE [LARGE SCALE GENOMIC DNA]</scope>
    <source>
        <strain evidence="2 3">CBS 123904</strain>
    </source>
</reference>
<organism evidence="2 3">
    <name type="scientific">Aspergillus pseudoustus</name>
    <dbReference type="NCBI Taxonomy" id="1810923"/>
    <lineage>
        <taxon>Eukaryota</taxon>
        <taxon>Fungi</taxon>
        <taxon>Dikarya</taxon>
        <taxon>Ascomycota</taxon>
        <taxon>Pezizomycotina</taxon>
        <taxon>Eurotiomycetes</taxon>
        <taxon>Eurotiomycetidae</taxon>
        <taxon>Eurotiales</taxon>
        <taxon>Aspergillaceae</taxon>
        <taxon>Aspergillus</taxon>
        <taxon>Aspergillus subgen. Nidulantes</taxon>
    </lineage>
</organism>
<feature type="region of interest" description="Disordered" evidence="1">
    <location>
        <begin position="234"/>
        <end position="281"/>
    </location>
</feature>
<dbReference type="Proteomes" id="UP001610446">
    <property type="component" value="Unassembled WGS sequence"/>
</dbReference>
<evidence type="ECO:0000256" key="1">
    <source>
        <dbReference type="SAM" id="MobiDB-lite"/>
    </source>
</evidence>
<accession>A0ABR4KD75</accession>
<sequence length="281" mass="30176">MHLRKIVSHIFGRNKNTTKRIPGEIWEVYCRKHYQRTRYRSGADEDKDGVNNRGKTWAGEQCNFVVDALRRMGRLSRTLRLSGFRVSLRKRELERIEGGIRLVVRPKPTAPASGSGGGTASGSGAGAGAGTSQPSSGPCSSSTSADTTPASNSSTKPKKKAKQKRPAVPAPVPEWLILYVTQHEDQVLSFDKVTNLVRRIQAHIETVVLGPNQEVRFPDIEFLPVFGDADSLSLTSSSGTGGSGAPGSDQGSGESAGSDRGRGRRPHSGAFSGFTKTRKSS</sequence>
<evidence type="ECO:0000313" key="3">
    <source>
        <dbReference type="Proteomes" id="UP001610446"/>
    </source>
</evidence>
<name>A0ABR4KD75_9EURO</name>
<protein>
    <submittedName>
        <fullName evidence="2">Uncharacterized protein</fullName>
    </submittedName>
</protein>
<comment type="caution">
    <text evidence="2">The sequence shown here is derived from an EMBL/GenBank/DDBJ whole genome shotgun (WGS) entry which is preliminary data.</text>
</comment>
<feature type="compositionally biased region" description="Basic residues" evidence="1">
    <location>
        <begin position="156"/>
        <end position="165"/>
    </location>
</feature>